<keyword evidence="1" id="KW-0732">Signal</keyword>
<dbReference type="STRING" id="405436.SAMN05444365_10794"/>
<protein>
    <recommendedName>
        <fullName evidence="4">Secreted protein</fullName>
    </recommendedName>
</protein>
<name>A0A1H3R8K0_9ACTN</name>
<sequence length="156" mass="15507">MTWRSRPSAGARSGILRASSLLLAATAMLAAFMAAPSAAVAAPAPSGDPAVAAIGAERASASSAGTLSVKKSTAAAASPAKGGGFSVMSGSCPYAGQYIDPWLIVFQGCTLTGQPTTAVSARCSNGATLGPVHVPPGVYDIYVDCYPAFFSSLSFI</sequence>
<evidence type="ECO:0000313" key="3">
    <source>
        <dbReference type="Proteomes" id="UP000242415"/>
    </source>
</evidence>
<organism evidence="2 3">
    <name type="scientific">Micromonospora pattaloongensis</name>
    <dbReference type="NCBI Taxonomy" id="405436"/>
    <lineage>
        <taxon>Bacteria</taxon>
        <taxon>Bacillati</taxon>
        <taxon>Actinomycetota</taxon>
        <taxon>Actinomycetes</taxon>
        <taxon>Micromonosporales</taxon>
        <taxon>Micromonosporaceae</taxon>
        <taxon>Micromonospora</taxon>
    </lineage>
</organism>
<reference evidence="3" key="1">
    <citation type="submission" date="2016-10" db="EMBL/GenBank/DDBJ databases">
        <authorList>
            <person name="Varghese N."/>
            <person name="Submissions S."/>
        </authorList>
    </citation>
    <scope>NUCLEOTIDE SEQUENCE [LARGE SCALE GENOMIC DNA]</scope>
    <source>
        <strain evidence="3">DSM 45245</strain>
    </source>
</reference>
<keyword evidence="3" id="KW-1185">Reference proteome</keyword>
<dbReference type="AlphaFoldDB" id="A0A1H3R8K0"/>
<dbReference type="EMBL" id="FNPH01000007">
    <property type="protein sequence ID" value="SDZ21289.1"/>
    <property type="molecule type" value="Genomic_DNA"/>
</dbReference>
<evidence type="ECO:0008006" key="4">
    <source>
        <dbReference type="Google" id="ProtNLM"/>
    </source>
</evidence>
<gene>
    <name evidence="2" type="ORF">SAMN05444365_10794</name>
</gene>
<accession>A0A1H3R8K0</accession>
<feature type="signal peptide" evidence="1">
    <location>
        <begin position="1"/>
        <end position="41"/>
    </location>
</feature>
<dbReference type="Proteomes" id="UP000242415">
    <property type="component" value="Unassembled WGS sequence"/>
</dbReference>
<evidence type="ECO:0000313" key="2">
    <source>
        <dbReference type="EMBL" id="SDZ21289.1"/>
    </source>
</evidence>
<evidence type="ECO:0000256" key="1">
    <source>
        <dbReference type="SAM" id="SignalP"/>
    </source>
</evidence>
<proteinExistence type="predicted"/>
<feature type="chain" id="PRO_5017324225" description="Secreted protein" evidence="1">
    <location>
        <begin position="42"/>
        <end position="156"/>
    </location>
</feature>